<dbReference type="STRING" id="391616.OA238_c18820"/>
<organism evidence="1 2">
    <name type="scientific">Octadecabacter arcticus 238</name>
    <dbReference type="NCBI Taxonomy" id="391616"/>
    <lineage>
        <taxon>Bacteria</taxon>
        <taxon>Pseudomonadati</taxon>
        <taxon>Pseudomonadota</taxon>
        <taxon>Alphaproteobacteria</taxon>
        <taxon>Rhodobacterales</taxon>
        <taxon>Roseobacteraceae</taxon>
        <taxon>Octadecabacter</taxon>
    </lineage>
</organism>
<name>M9RIJ5_9RHOB</name>
<dbReference type="Proteomes" id="UP000004688">
    <property type="component" value="Chromosome"/>
</dbReference>
<dbReference type="KEGG" id="oar:OA238_c18820"/>
<evidence type="ECO:0000313" key="1">
    <source>
        <dbReference type="EMBL" id="AGI71987.1"/>
    </source>
</evidence>
<dbReference type="EMBL" id="CP003742">
    <property type="protein sequence ID" value="AGI71987.1"/>
    <property type="molecule type" value="Genomic_DNA"/>
</dbReference>
<protein>
    <submittedName>
        <fullName evidence="1">Uncharacterized protein</fullName>
    </submittedName>
</protein>
<dbReference type="HOGENOM" id="CLU_2047278_0_0_5"/>
<sequence>MTLPVITRDPLWAELEAIRLMLSTFRDGSGAERDPDGHTRPNWRQIERVFSELFTGDPPPESKSIFDLVALSLDDSSIAYGISVKSKQLSRRNFDGLVNGERVYMEIANSPAKMFDALDA</sequence>
<accession>M9RIJ5</accession>
<dbReference type="OrthoDB" id="4772828at2"/>
<gene>
    <name evidence="1" type="ORF">OA238_c18820</name>
</gene>
<reference evidence="1 2" key="1">
    <citation type="journal article" date="2013" name="PLoS ONE">
        <title>Poles Apart: Arctic and Antarctic Octadecabacter strains Share High Genome Plasticity and a New Type of Xanthorhodopsin.</title>
        <authorList>
            <person name="Vollmers J."/>
            <person name="Voget S."/>
            <person name="Dietrich S."/>
            <person name="Gollnow K."/>
            <person name="Smits M."/>
            <person name="Meyer K."/>
            <person name="Brinkhoff T."/>
            <person name="Simon M."/>
            <person name="Daniel R."/>
        </authorList>
    </citation>
    <scope>NUCLEOTIDE SEQUENCE [LARGE SCALE GENOMIC DNA]</scope>
    <source>
        <strain evidence="1 2">238</strain>
    </source>
</reference>
<keyword evidence="2" id="KW-1185">Reference proteome</keyword>
<dbReference type="RefSeq" id="WP_015495118.1">
    <property type="nucleotide sequence ID" value="NC_020908.1"/>
</dbReference>
<evidence type="ECO:0000313" key="2">
    <source>
        <dbReference type="Proteomes" id="UP000004688"/>
    </source>
</evidence>
<proteinExistence type="predicted"/>
<dbReference type="AlphaFoldDB" id="M9RIJ5"/>